<dbReference type="EMBL" id="CM017658">
    <property type="protein sequence ID" value="TYI60059.1"/>
    <property type="molecule type" value="Genomic_DNA"/>
</dbReference>
<sequence length="72" mass="8481">MCDGYSVAICLPCSDFLPWLVLYSSSLFYFMEMERFMQNSLKHFIHYSSSKMMSVYPFAVSEFSVSFFSIRI</sequence>
<protein>
    <submittedName>
        <fullName evidence="2">Uncharacterized protein</fullName>
    </submittedName>
</protein>
<dbReference type="Proteomes" id="UP000323597">
    <property type="component" value="Chromosome D10"/>
</dbReference>
<evidence type="ECO:0000313" key="2">
    <source>
        <dbReference type="EMBL" id="TYI60059.1"/>
    </source>
</evidence>
<dbReference type="Proteomes" id="UP000323597">
    <property type="component" value="Chromosome D01"/>
</dbReference>
<accession>A0A5D2T465</accession>
<dbReference type="EMBL" id="CM017651">
    <property type="protein sequence ID" value="TYI89974.1"/>
    <property type="molecule type" value="Genomic_DNA"/>
</dbReference>
<keyword evidence="1" id="KW-1133">Transmembrane helix</keyword>
<keyword evidence="1" id="KW-0812">Transmembrane</keyword>
<reference evidence="2 6" key="1">
    <citation type="submission" date="2019-07" db="EMBL/GenBank/DDBJ databases">
        <title>WGS assembly of Gossypium mustelinum.</title>
        <authorList>
            <person name="Chen Z.J."/>
            <person name="Sreedasyam A."/>
            <person name="Ando A."/>
            <person name="Song Q."/>
            <person name="De L."/>
            <person name="Hulse-Kemp A."/>
            <person name="Ding M."/>
            <person name="Ye W."/>
            <person name="Kirkbride R."/>
            <person name="Jenkins J."/>
            <person name="Plott C."/>
            <person name="Lovell J."/>
            <person name="Lin Y.-M."/>
            <person name="Vaughn R."/>
            <person name="Liu B."/>
            <person name="Li W."/>
            <person name="Simpson S."/>
            <person name="Scheffler B."/>
            <person name="Saski C."/>
            <person name="Grover C."/>
            <person name="Hu G."/>
            <person name="Conover J."/>
            <person name="Carlson J."/>
            <person name="Shu S."/>
            <person name="Boston L."/>
            <person name="Williams M."/>
            <person name="Peterson D."/>
            <person name="Mcgee K."/>
            <person name="Jones D."/>
            <person name="Wendel J."/>
            <person name="Stelly D."/>
            <person name="Grimwood J."/>
            <person name="Schmutz J."/>
        </authorList>
    </citation>
    <scope>NUCLEOTIDE SEQUENCE [LARGE SCALE GENOMIC DNA]</scope>
    <source>
        <strain evidence="2">1408120.09</strain>
    </source>
</reference>
<dbReference type="Proteomes" id="UP000323597">
    <property type="component" value="Chromosome D03"/>
</dbReference>
<dbReference type="AlphaFoldDB" id="A0A5D2T465"/>
<organism evidence="2 6">
    <name type="scientific">Gossypium mustelinum</name>
    <name type="common">Cotton</name>
    <name type="synonym">Gossypium caicoense</name>
    <dbReference type="NCBI Taxonomy" id="34275"/>
    <lineage>
        <taxon>Eukaryota</taxon>
        <taxon>Viridiplantae</taxon>
        <taxon>Streptophyta</taxon>
        <taxon>Embryophyta</taxon>
        <taxon>Tracheophyta</taxon>
        <taxon>Spermatophyta</taxon>
        <taxon>Magnoliopsida</taxon>
        <taxon>eudicotyledons</taxon>
        <taxon>Gunneridae</taxon>
        <taxon>Pentapetalae</taxon>
        <taxon>rosids</taxon>
        <taxon>malvids</taxon>
        <taxon>Malvales</taxon>
        <taxon>Malvaceae</taxon>
        <taxon>Malvoideae</taxon>
        <taxon>Gossypium</taxon>
    </lineage>
</organism>
<proteinExistence type="predicted"/>
<keyword evidence="6" id="KW-1185">Reference proteome</keyword>
<dbReference type="EMBL" id="CM017658">
    <property type="protein sequence ID" value="TYI63103.1"/>
    <property type="molecule type" value="Genomic_DNA"/>
</dbReference>
<feature type="transmembrane region" description="Helical" evidence="1">
    <location>
        <begin position="6"/>
        <end position="31"/>
    </location>
</feature>
<evidence type="ECO:0000313" key="6">
    <source>
        <dbReference type="Proteomes" id="UP000323597"/>
    </source>
</evidence>
<gene>
    <name evidence="5" type="ORF">E1A91_D01G077400v1</name>
    <name evidence="4" type="ORF">E1A91_D03G090900v1</name>
    <name evidence="2" type="ORF">E1A91_D10G079100v1</name>
    <name evidence="3" type="ORF">E1A91_D10G298400v1</name>
</gene>
<keyword evidence="1" id="KW-0472">Membrane</keyword>
<dbReference type="EMBL" id="CM017649">
    <property type="protein sequence ID" value="TYI96501.1"/>
    <property type="molecule type" value="Genomic_DNA"/>
</dbReference>
<evidence type="ECO:0000313" key="4">
    <source>
        <dbReference type="EMBL" id="TYI89974.1"/>
    </source>
</evidence>
<evidence type="ECO:0000313" key="5">
    <source>
        <dbReference type="EMBL" id="TYI96501.1"/>
    </source>
</evidence>
<evidence type="ECO:0000256" key="1">
    <source>
        <dbReference type="SAM" id="Phobius"/>
    </source>
</evidence>
<evidence type="ECO:0000313" key="3">
    <source>
        <dbReference type="EMBL" id="TYI63103.1"/>
    </source>
</evidence>
<name>A0A5D2T465_GOSMU</name>